<accession>A0AAW2X7K8</accession>
<dbReference type="PANTHER" id="PTHR37610">
    <property type="entry name" value="CCHC-TYPE DOMAIN-CONTAINING PROTEIN"/>
    <property type="match status" value="1"/>
</dbReference>
<dbReference type="InterPro" id="IPR029472">
    <property type="entry name" value="Copia-like_N"/>
</dbReference>
<proteinExistence type="predicted"/>
<protein>
    <recommendedName>
        <fullName evidence="1">Retrotransposon Copia-like N-terminal domain-containing protein</fullName>
    </recommendedName>
</protein>
<dbReference type="PANTHER" id="PTHR37610:SF40">
    <property type="entry name" value="OS01G0909600 PROTEIN"/>
    <property type="match status" value="1"/>
</dbReference>
<dbReference type="AlphaFoldDB" id="A0AAW2X7K8"/>
<comment type="caution">
    <text evidence="2">The sequence shown here is derived from an EMBL/GenBank/DDBJ whole genome shotgun (WGS) entry which is preliminary data.</text>
</comment>
<sequence length="242" mass="27403">MAKITSSSNPDTDCQYEKDALYLHPSEHSGMSLASLPLDGTNFFAWSRSVYLSLGTKLKLGFIDGSFPKPTVGSKNFEQWRRVDLMVTSWIWNSISKDLVEAFMYISSSHELWLELQGRYGRSNGPIIYQIQRELSTVSQGDLSVTTYFTKVKKLWNEFACLVPAPKCSCGSCTCEIGKMISVQNESTQLMQFLMGLHEVYDNERSQVLMMHPLPDVEKAYAMILSVEKQRAVNGNIIFSHQ</sequence>
<gene>
    <name evidence="2" type="ORF">Slati_1944900</name>
</gene>
<feature type="domain" description="Retrotransposon Copia-like N-terminal" evidence="1">
    <location>
        <begin position="24"/>
        <end position="71"/>
    </location>
</feature>
<reference evidence="2" key="2">
    <citation type="journal article" date="2024" name="Plant">
        <title>Genomic evolution and insights into agronomic trait innovations of Sesamum species.</title>
        <authorList>
            <person name="Miao H."/>
            <person name="Wang L."/>
            <person name="Qu L."/>
            <person name="Liu H."/>
            <person name="Sun Y."/>
            <person name="Le M."/>
            <person name="Wang Q."/>
            <person name="Wei S."/>
            <person name="Zheng Y."/>
            <person name="Lin W."/>
            <person name="Duan Y."/>
            <person name="Cao H."/>
            <person name="Xiong S."/>
            <person name="Wang X."/>
            <person name="Wei L."/>
            <person name="Li C."/>
            <person name="Ma Q."/>
            <person name="Ju M."/>
            <person name="Zhao R."/>
            <person name="Li G."/>
            <person name="Mu C."/>
            <person name="Tian Q."/>
            <person name="Mei H."/>
            <person name="Zhang T."/>
            <person name="Gao T."/>
            <person name="Zhang H."/>
        </authorList>
    </citation>
    <scope>NUCLEOTIDE SEQUENCE</scope>
    <source>
        <strain evidence="2">KEN1</strain>
    </source>
</reference>
<evidence type="ECO:0000259" key="1">
    <source>
        <dbReference type="Pfam" id="PF14244"/>
    </source>
</evidence>
<evidence type="ECO:0000313" key="2">
    <source>
        <dbReference type="EMBL" id="KAL0448170.1"/>
    </source>
</evidence>
<dbReference type="Pfam" id="PF14244">
    <property type="entry name" value="Retrotran_gag_3"/>
    <property type="match status" value="1"/>
</dbReference>
<name>A0AAW2X7K8_9LAMI</name>
<dbReference type="EMBL" id="JACGWN010000006">
    <property type="protein sequence ID" value="KAL0448170.1"/>
    <property type="molecule type" value="Genomic_DNA"/>
</dbReference>
<organism evidence="2">
    <name type="scientific">Sesamum latifolium</name>
    <dbReference type="NCBI Taxonomy" id="2727402"/>
    <lineage>
        <taxon>Eukaryota</taxon>
        <taxon>Viridiplantae</taxon>
        <taxon>Streptophyta</taxon>
        <taxon>Embryophyta</taxon>
        <taxon>Tracheophyta</taxon>
        <taxon>Spermatophyta</taxon>
        <taxon>Magnoliopsida</taxon>
        <taxon>eudicotyledons</taxon>
        <taxon>Gunneridae</taxon>
        <taxon>Pentapetalae</taxon>
        <taxon>asterids</taxon>
        <taxon>lamiids</taxon>
        <taxon>Lamiales</taxon>
        <taxon>Pedaliaceae</taxon>
        <taxon>Sesamum</taxon>
    </lineage>
</organism>
<reference evidence="2" key="1">
    <citation type="submission" date="2020-06" db="EMBL/GenBank/DDBJ databases">
        <authorList>
            <person name="Li T."/>
            <person name="Hu X."/>
            <person name="Zhang T."/>
            <person name="Song X."/>
            <person name="Zhang H."/>
            <person name="Dai N."/>
            <person name="Sheng W."/>
            <person name="Hou X."/>
            <person name="Wei L."/>
        </authorList>
    </citation>
    <scope>NUCLEOTIDE SEQUENCE</scope>
    <source>
        <strain evidence="2">KEN1</strain>
        <tissue evidence="2">Leaf</tissue>
    </source>
</reference>